<keyword evidence="4" id="KW-1133">Transmembrane helix</keyword>
<dbReference type="InterPro" id="IPR020904">
    <property type="entry name" value="Sc_DH/Rdtase_CS"/>
</dbReference>
<reference evidence="5" key="2">
    <citation type="journal article" date="2021" name="PeerJ">
        <title>Extensive microbial diversity within the chicken gut microbiome revealed by metagenomics and culture.</title>
        <authorList>
            <person name="Gilroy R."/>
            <person name="Ravi A."/>
            <person name="Getino M."/>
            <person name="Pursley I."/>
            <person name="Horton D.L."/>
            <person name="Alikhan N.F."/>
            <person name="Baker D."/>
            <person name="Gharbi K."/>
            <person name="Hall N."/>
            <person name="Watson M."/>
            <person name="Adriaenssens E.M."/>
            <person name="Foster-Nyarko E."/>
            <person name="Jarju S."/>
            <person name="Secka A."/>
            <person name="Antonio M."/>
            <person name="Oren A."/>
            <person name="Chaudhuri R.R."/>
            <person name="La Ragione R."/>
            <person name="Hildebrand F."/>
            <person name="Pallen M.J."/>
        </authorList>
    </citation>
    <scope>NUCLEOTIDE SEQUENCE</scope>
    <source>
        <strain evidence="5">CHK186-9395</strain>
    </source>
</reference>
<dbReference type="SUPFAM" id="SSF51735">
    <property type="entry name" value="NAD(P)-binding Rossmann-fold domains"/>
    <property type="match status" value="1"/>
</dbReference>
<dbReference type="Pfam" id="PF00106">
    <property type="entry name" value="adh_short"/>
    <property type="match status" value="1"/>
</dbReference>
<organism evidence="5 6">
    <name type="scientific">Candidatus Caccopulliclostridium gallistercoris</name>
    <dbReference type="NCBI Taxonomy" id="2840719"/>
    <lineage>
        <taxon>Bacteria</taxon>
        <taxon>Bacillati</taxon>
        <taxon>Bacillota</taxon>
        <taxon>Clostridia</taxon>
        <taxon>Candidatus Caccopulliclostridium</taxon>
    </lineage>
</organism>
<dbReference type="InterPro" id="IPR002347">
    <property type="entry name" value="SDR_fam"/>
</dbReference>
<reference evidence="5" key="1">
    <citation type="submission" date="2020-10" db="EMBL/GenBank/DDBJ databases">
        <authorList>
            <person name="Gilroy R."/>
        </authorList>
    </citation>
    <scope>NUCLEOTIDE SEQUENCE</scope>
    <source>
        <strain evidence="5">CHK186-9395</strain>
    </source>
</reference>
<dbReference type="GO" id="GO:0016491">
    <property type="term" value="F:oxidoreductase activity"/>
    <property type="evidence" value="ECO:0007669"/>
    <property type="project" value="UniProtKB-KW"/>
</dbReference>
<keyword evidence="2" id="KW-0560">Oxidoreductase</keyword>
<evidence type="ECO:0000256" key="3">
    <source>
        <dbReference type="RuleBase" id="RU000363"/>
    </source>
</evidence>
<evidence type="ECO:0000313" key="6">
    <source>
        <dbReference type="Proteomes" id="UP000886861"/>
    </source>
</evidence>
<proteinExistence type="inferred from homology"/>
<comment type="caution">
    <text evidence="5">The sequence shown here is derived from an EMBL/GenBank/DDBJ whole genome shotgun (WGS) entry which is preliminary data.</text>
</comment>
<keyword evidence="4" id="KW-0812">Transmembrane</keyword>
<feature type="transmembrane region" description="Helical" evidence="4">
    <location>
        <begin position="235"/>
        <end position="256"/>
    </location>
</feature>
<dbReference type="PRINTS" id="PR00080">
    <property type="entry name" value="SDRFAMILY"/>
</dbReference>
<dbReference type="PRINTS" id="PR00081">
    <property type="entry name" value="GDHRDH"/>
</dbReference>
<dbReference type="AlphaFoldDB" id="A0A9D1SYT2"/>
<gene>
    <name evidence="5" type="ORF">IAA62_03340</name>
</gene>
<dbReference type="EMBL" id="DVOJ01000013">
    <property type="protein sequence ID" value="HIV01569.1"/>
    <property type="molecule type" value="Genomic_DNA"/>
</dbReference>
<dbReference type="PANTHER" id="PTHR44169">
    <property type="entry name" value="NADPH-DEPENDENT 1-ACYLDIHYDROXYACETONE PHOSPHATE REDUCTASE"/>
    <property type="match status" value="1"/>
</dbReference>
<evidence type="ECO:0000256" key="4">
    <source>
        <dbReference type="SAM" id="Phobius"/>
    </source>
</evidence>
<dbReference type="InterPro" id="IPR036291">
    <property type="entry name" value="NAD(P)-bd_dom_sf"/>
</dbReference>
<dbReference type="Proteomes" id="UP000886861">
    <property type="component" value="Unassembled WGS sequence"/>
</dbReference>
<evidence type="ECO:0000256" key="2">
    <source>
        <dbReference type="ARBA" id="ARBA00023002"/>
    </source>
</evidence>
<sequence length="261" mass="28849">MVIVITGASSGIGFETAKLLASKGHKVYGLSRRVFTCDEFCSLPCDVSDYARVKECFKEIYDKEGKIDVLINNAGMGISGAAEYTSEEDIKKIFDINVLALINACKEIIPYMRAQGGGKIINVSSVAASVPIPFQAFYSSTKAAVQQFSYALRLEVKPFKIGVSVVCPGDTKTGFTSARIKDRVEADEFYGDRIVRSIEKMEHDEQNGMPASAVSKVIYKIIKKKRSPACKTVGFSYKLIMMLIKILPTKFMLWVVKKLYG</sequence>
<accession>A0A9D1SYT2</accession>
<comment type="similarity">
    <text evidence="1 3">Belongs to the short-chain dehydrogenases/reductases (SDR) family.</text>
</comment>
<dbReference type="Gene3D" id="3.40.50.720">
    <property type="entry name" value="NAD(P)-binding Rossmann-like Domain"/>
    <property type="match status" value="1"/>
</dbReference>
<evidence type="ECO:0000313" key="5">
    <source>
        <dbReference type="EMBL" id="HIV01569.1"/>
    </source>
</evidence>
<evidence type="ECO:0000256" key="1">
    <source>
        <dbReference type="ARBA" id="ARBA00006484"/>
    </source>
</evidence>
<name>A0A9D1SYT2_9FIRM</name>
<keyword evidence="4" id="KW-0472">Membrane</keyword>
<dbReference type="CDD" id="cd05374">
    <property type="entry name" value="17beta-HSD-like_SDR_c"/>
    <property type="match status" value="1"/>
</dbReference>
<dbReference type="PANTHER" id="PTHR44169:SF6">
    <property type="entry name" value="NADPH-DEPENDENT 1-ACYLDIHYDROXYACETONE PHOSPHATE REDUCTASE"/>
    <property type="match status" value="1"/>
</dbReference>
<dbReference type="PROSITE" id="PS00061">
    <property type="entry name" value="ADH_SHORT"/>
    <property type="match status" value="1"/>
</dbReference>
<protein>
    <submittedName>
        <fullName evidence="5">SDR family oxidoreductase</fullName>
    </submittedName>
</protein>